<dbReference type="OrthoDB" id="6416135at2759"/>
<dbReference type="Pfam" id="PF15636">
    <property type="entry name" value="Tox-GHH"/>
    <property type="match status" value="1"/>
</dbReference>
<dbReference type="AlphaFoldDB" id="A0A1Y3AZQ1"/>
<sequence>MAGQDHYYLVNDITMGNDLGPMIAKFKQYQSRLNLTVQEIHDDDHHNDDKRMMIDVRIYQSSVIWNIRFGTTVTKERERILRMARKYAIQQRLIHERINIVQSGVGYSRWNEQEKQFLLTMKNEHYNSIDNPLRADYHYSINELAEDLYNIVFKRSIKS</sequence>
<proteinExistence type="predicted"/>
<dbReference type="EMBL" id="MUJZ01051492">
    <property type="protein sequence ID" value="OTF73457.1"/>
    <property type="molecule type" value="Genomic_DNA"/>
</dbReference>
<accession>A0A1Y3AZQ1</accession>
<evidence type="ECO:0000259" key="1">
    <source>
        <dbReference type="Pfam" id="PF15636"/>
    </source>
</evidence>
<evidence type="ECO:0000313" key="2">
    <source>
        <dbReference type="EMBL" id="OTF73457.1"/>
    </source>
</evidence>
<evidence type="ECO:0000313" key="3">
    <source>
        <dbReference type="Proteomes" id="UP000194236"/>
    </source>
</evidence>
<dbReference type="Proteomes" id="UP000194236">
    <property type="component" value="Unassembled WGS sequence"/>
</dbReference>
<name>A0A1Y3AZQ1_EURMA</name>
<comment type="caution">
    <text evidence="2">The sequence shown here is derived from an EMBL/GenBank/DDBJ whole genome shotgun (WGS) entry which is preliminary data.</text>
</comment>
<feature type="domain" description="Tox-GHH" evidence="1">
    <location>
        <begin position="75"/>
        <end position="154"/>
    </location>
</feature>
<reference evidence="2 3" key="1">
    <citation type="submission" date="2017-03" db="EMBL/GenBank/DDBJ databases">
        <title>Genome Survey of Euroglyphus maynei.</title>
        <authorList>
            <person name="Arlian L.G."/>
            <person name="Morgan M.S."/>
            <person name="Rider S.D."/>
        </authorList>
    </citation>
    <scope>NUCLEOTIDE SEQUENCE [LARGE SCALE GENOMIC DNA]</scope>
    <source>
        <strain evidence="2">Arlian Lab</strain>
        <tissue evidence="2">Whole body</tissue>
    </source>
</reference>
<gene>
    <name evidence="2" type="ORF">BLA29_010730</name>
</gene>
<dbReference type="InterPro" id="IPR028916">
    <property type="entry name" value="Tox-GHH_dom"/>
</dbReference>
<organism evidence="2 3">
    <name type="scientific">Euroglyphus maynei</name>
    <name type="common">Mayne's house dust mite</name>
    <dbReference type="NCBI Taxonomy" id="6958"/>
    <lineage>
        <taxon>Eukaryota</taxon>
        <taxon>Metazoa</taxon>
        <taxon>Ecdysozoa</taxon>
        <taxon>Arthropoda</taxon>
        <taxon>Chelicerata</taxon>
        <taxon>Arachnida</taxon>
        <taxon>Acari</taxon>
        <taxon>Acariformes</taxon>
        <taxon>Sarcoptiformes</taxon>
        <taxon>Astigmata</taxon>
        <taxon>Psoroptidia</taxon>
        <taxon>Analgoidea</taxon>
        <taxon>Pyroglyphidae</taxon>
        <taxon>Pyroglyphinae</taxon>
        <taxon>Euroglyphus</taxon>
    </lineage>
</organism>
<keyword evidence="3" id="KW-1185">Reference proteome</keyword>
<protein>
    <recommendedName>
        <fullName evidence="1">Tox-GHH domain-containing protein</fullName>
    </recommendedName>
</protein>